<dbReference type="GO" id="GO:0005975">
    <property type="term" value="P:carbohydrate metabolic process"/>
    <property type="evidence" value="ECO:0007669"/>
    <property type="project" value="InterPro"/>
</dbReference>
<dbReference type="InterPro" id="IPR008979">
    <property type="entry name" value="Galactose-bd-like_sf"/>
</dbReference>
<dbReference type="InterPro" id="IPR006102">
    <property type="entry name" value="Ig-like_GH2"/>
</dbReference>
<dbReference type="PANTHER" id="PTHR42732">
    <property type="entry name" value="BETA-GALACTOSIDASE"/>
    <property type="match status" value="1"/>
</dbReference>
<comment type="similarity">
    <text evidence="1">Belongs to the glycosyl hydrolase 2 family.</text>
</comment>
<dbReference type="InterPro" id="IPR017853">
    <property type="entry name" value="GH"/>
</dbReference>
<evidence type="ECO:0000259" key="5">
    <source>
        <dbReference type="Pfam" id="PF02836"/>
    </source>
</evidence>
<dbReference type="InterPro" id="IPR006104">
    <property type="entry name" value="Glyco_hydro_2_N"/>
</dbReference>
<keyword evidence="8" id="KW-1185">Reference proteome</keyword>
<evidence type="ECO:0000259" key="4">
    <source>
        <dbReference type="Pfam" id="PF00703"/>
    </source>
</evidence>
<dbReference type="PANTHER" id="PTHR42732:SF1">
    <property type="entry name" value="BETA-MANNOSIDASE"/>
    <property type="match status" value="1"/>
</dbReference>
<dbReference type="Gene3D" id="2.60.120.260">
    <property type="entry name" value="Galactose-binding domain-like"/>
    <property type="match status" value="1"/>
</dbReference>
<protein>
    <submittedName>
        <fullName evidence="7">Beta-glucuronidase</fullName>
        <ecNumber evidence="7">3.2.1.31</ecNumber>
    </submittedName>
</protein>
<dbReference type="OrthoDB" id="38162at2157"/>
<name>C7NR78_HALUD</name>
<dbReference type="AlphaFoldDB" id="C7NR78"/>
<dbReference type="InterPro" id="IPR051913">
    <property type="entry name" value="GH2_Domain-Containing"/>
</dbReference>
<keyword evidence="3 7" id="KW-0326">Glycosidase</keyword>
<dbReference type="RefSeq" id="WP_015790565.1">
    <property type="nucleotide sequence ID" value="NC_013158.1"/>
</dbReference>
<dbReference type="PROSITE" id="PS00608">
    <property type="entry name" value="GLYCOSYL_HYDROL_F2_2"/>
    <property type="match status" value="1"/>
</dbReference>
<evidence type="ECO:0000256" key="2">
    <source>
        <dbReference type="ARBA" id="ARBA00022801"/>
    </source>
</evidence>
<evidence type="ECO:0000313" key="8">
    <source>
        <dbReference type="Proteomes" id="UP000002071"/>
    </source>
</evidence>
<dbReference type="PRINTS" id="PR00132">
    <property type="entry name" value="GLHYDRLASE2"/>
</dbReference>
<dbReference type="InterPro" id="IPR013783">
    <property type="entry name" value="Ig-like_fold"/>
</dbReference>
<dbReference type="InterPro" id="IPR023232">
    <property type="entry name" value="Glyco_hydro_2_AS"/>
</dbReference>
<organism evidence="7 8">
    <name type="scientific">Halorhabdus utahensis (strain DSM 12940 / JCM 11049 / AX-2)</name>
    <dbReference type="NCBI Taxonomy" id="519442"/>
    <lineage>
        <taxon>Archaea</taxon>
        <taxon>Methanobacteriati</taxon>
        <taxon>Methanobacteriota</taxon>
        <taxon>Stenosarchaea group</taxon>
        <taxon>Halobacteria</taxon>
        <taxon>Halobacteriales</taxon>
        <taxon>Haloarculaceae</taxon>
        <taxon>Halorhabdus</taxon>
    </lineage>
</organism>
<evidence type="ECO:0000313" key="7">
    <source>
        <dbReference type="EMBL" id="ACV13003.1"/>
    </source>
</evidence>
<dbReference type="InterPro" id="IPR006101">
    <property type="entry name" value="Glyco_hydro_2"/>
</dbReference>
<feature type="domain" description="Glycoside hydrolase family 2 catalytic" evidence="5">
    <location>
        <begin position="273"/>
        <end position="558"/>
    </location>
</feature>
<dbReference type="SUPFAM" id="SSF49303">
    <property type="entry name" value="beta-Galactosidase/glucuronidase domain"/>
    <property type="match status" value="1"/>
</dbReference>
<dbReference type="Gene3D" id="2.60.40.10">
    <property type="entry name" value="Immunoglobulins"/>
    <property type="match status" value="1"/>
</dbReference>
<dbReference type="EMBL" id="CP001687">
    <property type="protein sequence ID" value="ACV13003.1"/>
    <property type="molecule type" value="Genomic_DNA"/>
</dbReference>
<proteinExistence type="inferred from homology"/>
<dbReference type="Gene3D" id="3.20.20.80">
    <property type="entry name" value="Glycosidases"/>
    <property type="match status" value="1"/>
</dbReference>
<accession>C7NR78</accession>
<feature type="domain" description="Glycosyl hydrolases family 2 sugar binding" evidence="6">
    <location>
        <begin position="63"/>
        <end position="173"/>
    </location>
</feature>
<dbReference type="HOGENOM" id="CLU_006501_6_3_2"/>
<evidence type="ECO:0000256" key="3">
    <source>
        <dbReference type="ARBA" id="ARBA00023295"/>
    </source>
</evidence>
<evidence type="ECO:0000259" key="6">
    <source>
        <dbReference type="Pfam" id="PF02837"/>
    </source>
</evidence>
<dbReference type="InterPro" id="IPR006103">
    <property type="entry name" value="Glyco_hydro_2_cat"/>
</dbReference>
<dbReference type="eggNOG" id="arCOG07337">
    <property type="taxonomic scope" value="Archaea"/>
</dbReference>
<dbReference type="SUPFAM" id="SSF49785">
    <property type="entry name" value="Galactose-binding domain-like"/>
    <property type="match status" value="1"/>
</dbReference>
<dbReference type="Pfam" id="PF02837">
    <property type="entry name" value="Glyco_hydro_2_N"/>
    <property type="match status" value="1"/>
</dbReference>
<dbReference type="CAZy" id="GH2">
    <property type="family name" value="Glycoside Hydrolase Family 2"/>
</dbReference>
<reference evidence="7 8" key="1">
    <citation type="journal article" date="2009" name="Stand. Genomic Sci.">
        <title>Complete genome sequence of Halorhabdus utahensis type strain (AX-2).</title>
        <authorList>
            <person name="Anderson I."/>
            <person name="Tindall B.J."/>
            <person name="Pomrenke H."/>
            <person name="Goker M."/>
            <person name="Lapidus A."/>
            <person name="Nolan M."/>
            <person name="Copeland A."/>
            <person name="Glavina Del Rio T."/>
            <person name="Chen F."/>
            <person name="Tice H."/>
            <person name="Cheng J.F."/>
            <person name="Lucas S."/>
            <person name="Chertkov O."/>
            <person name="Bruce D."/>
            <person name="Brettin T."/>
            <person name="Detter J.C."/>
            <person name="Han C."/>
            <person name="Goodwin L."/>
            <person name="Land M."/>
            <person name="Hauser L."/>
            <person name="Chang Y.J."/>
            <person name="Jeffries C.D."/>
            <person name="Pitluck S."/>
            <person name="Pati A."/>
            <person name="Mavromatis K."/>
            <person name="Ivanova N."/>
            <person name="Ovchinnikova G."/>
            <person name="Chen A."/>
            <person name="Palaniappan K."/>
            <person name="Chain P."/>
            <person name="Rohde M."/>
            <person name="Bristow J."/>
            <person name="Eisen J.A."/>
            <person name="Markowitz V."/>
            <person name="Hugenholtz P."/>
            <person name="Kyrpides N.C."/>
            <person name="Klenk H.P."/>
        </authorList>
    </citation>
    <scope>NUCLEOTIDE SEQUENCE [LARGE SCALE GENOMIC DNA]</scope>
    <source>
        <strain evidence="8">DSM 12940 / JCM 11049 / AX-2</strain>
    </source>
</reference>
<feature type="domain" description="Glycoside hydrolase family 2 immunoglobulin-like beta-sandwich" evidence="4">
    <location>
        <begin position="175"/>
        <end position="271"/>
    </location>
</feature>
<gene>
    <name evidence="7" type="ordered locus">Huta_2842</name>
</gene>
<evidence type="ECO:0000256" key="1">
    <source>
        <dbReference type="ARBA" id="ARBA00007401"/>
    </source>
</evidence>
<dbReference type="EC" id="3.2.1.31" evidence="7"/>
<dbReference type="Pfam" id="PF02836">
    <property type="entry name" value="Glyco_hydro_2_C"/>
    <property type="match status" value="1"/>
</dbReference>
<dbReference type="Pfam" id="PF00703">
    <property type="entry name" value="Glyco_hydro_2"/>
    <property type="match status" value="1"/>
</dbReference>
<dbReference type="GeneID" id="8385151"/>
<dbReference type="InterPro" id="IPR036156">
    <property type="entry name" value="Beta-gal/glucu_dom_sf"/>
</dbReference>
<dbReference type="KEGG" id="hut:Huta_2842"/>
<dbReference type="Proteomes" id="UP000002071">
    <property type="component" value="Chromosome"/>
</dbReference>
<keyword evidence="2 7" id="KW-0378">Hydrolase</keyword>
<dbReference type="STRING" id="519442.Huta_2842"/>
<dbReference type="GO" id="GO:0004566">
    <property type="term" value="F:beta-glucuronidase activity"/>
    <property type="evidence" value="ECO:0007669"/>
    <property type="project" value="UniProtKB-EC"/>
</dbReference>
<sequence length="568" mass="64219">MYLHTESRETTTLDGTWQAIPDPYRSFQDGWFDDRDVPLLEDPHAPADYDVDDGFPVEVPGCVGEQLPEFEYYEGMVWHTRRFDREDNGNRLFLRFGAVNYEADVWLNGEHLLTHEGGYTPFSVEITDAVSREDNLLVVGVDNERREDGIPGMQTDWFNFGGISRSVDLLATPETFVRNVNVETSVDETVTASITAWIDGPEPGDVHATIPGLGAEAPLEPDDSDGAVTRLTGEITLDRDDVELWHPDGPRLYDVCVESESDAVEVRTGFRAVDVEGSDILVNGESIEIRGISMHEEAAGRGRALTPGDIDQRFEWVAELGCNFVRLAHYPHTAAMARRADEEGILLWEEVPAYWDIDFGDKDVQALYRQQLRELIQRDWNRPSVALWSIANETDPEGEVRNRVLPEMASFARELDDTRLVTAACWFDETDDGLALLDPLVEHLDVVGINEYYGWYVGDAGDVRSFVDDPTGPPVIVSETGAGAKWGNHGDEDDRWTEEFQAAYYRESLEAIESVEQIVGTTPWILFDFKSPRRMNPHQRGYNRKGLLDEHGRKKRAFSVLRDHYCDP</sequence>
<dbReference type="SUPFAM" id="SSF51445">
    <property type="entry name" value="(Trans)glycosidases"/>
    <property type="match status" value="1"/>
</dbReference>